<name>A0ACC2R0J9_9NEOP</name>
<proteinExistence type="predicted"/>
<dbReference type="EMBL" id="CM056788">
    <property type="protein sequence ID" value="KAJ8730528.1"/>
    <property type="molecule type" value="Genomic_DNA"/>
</dbReference>
<keyword evidence="2" id="KW-1185">Reference proteome</keyword>
<reference evidence="1" key="1">
    <citation type="submission" date="2023-03" db="EMBL/GenBank/DDBJ databases">
        <title>Chromosome-level genomes of two armyworms, Mythimna separata and Mythimna loreyi, provide insights into the biosynthesis and reception of sex pheromones.</title>
        <authorList>
            <person name="Zhao H."/>
        </authorList>
    </citation>
    <scope>NUCLEOTIDE SEQUENCE</scope>
    <source>
        <strain evidence="1">BeijingLab</strain>
    </source>
</reference>
<comment type="caution">
    <text evidence="1">The sequence shown here is derived from an EMBL/GenBank/DDBJ whole genome shotgun (WGS) entry which is preliminary data.</text>
</comment>
<protein>
    <submittedName>
        <fullName evidence="1">Uncharacterized protein</fullName>
    </submittedName>
</protein>
<accession>A0ACC2R0J9</accession>
<sequence length="790" mass="87077">MANEKQIMKATVEGTRQKILVQCFFGGHTSAKIRLVGTSNKCVLYQYLESSCLLKKEIMALSLTGKLVIGVVVLAVIGGLTATIVLLVREGEDNEATPTTPLPSTTGAPTTEESDLPYRVGVGIADMTGPCVEITFMGYAEVGQSGRGLHLRQFARSFIFVKGNTRIVLVTAEVQAVGIAVRREVVKNLQERYGDMYNLRNVILTGTHTHSGPGGHMVDFILDISILGFSRETFNAYVDGITRSIVRAHENMAPARLFFAQSQVKQAHKNRSPYSYDHNPYDEILRYEGNTEETLTQVRIVKEDGSLHGVMNWFAVHTTSMNNTNRLVSSDNLGYAAIRMEKELNPRSMTGKPEIVAGFFSSILGDVSPNTRGARCEFSGKPCDNQFTICDHMERCFSEGPGQDMFESTKIIGTKVFEGAMNALNSPGEELTGEFAVVHQFLRMADQEVSLYDPIGQKFYDDMKVKGCYPAMGYSFASGTVDGANTMNITQGTLEGDPLLDFLAGLVGRPTEEDVACHAPKPILLATGRANFPLPWHPHIVSATLIWLGDLVILGVPGEPTTMSGRRMKSVVGQVMESNGFEPRVVVSGLTNEYIHYVATPQEYQVQRYEAASTIYGPNTLDIFLNKFRDYTIAAIQGIQVPAGPEPMDNRDKILSLITPVVFDTSPTGINFGHCLQQPLQAVRRGDVVSATFVGANPRNDLKQEGTHAVVERLEMTEWVVVANDADWDTKFMWERVSTIRGSSRVTFEWKVPDDAIFARYRIVYHGAARTLGGVIRPFTGISNNFEVIE</sequence>
<evidence type="ECO:0000313" key="1">
    <source>
        <dbReference type="EMBL" id="KAJ8730528.1"/>
    </source>
</evidence>
<dbReference type="Proteomes" id="UP001231649">
    <property type="component" value="Chromosome 12"/>
</dbReference>
<organism evidence="1 2">
    <name type="scientific">Mythimna loreyi</name>
    <dbReference type="NCBI Taxonomy" id="667449"/>
    <lineage>
        <taxon>Eukaryota</taxon>
        <taxon>Metazoa</taxon>
        <taxon>Ecdysozoa</taxon>
        <taxon>Arthropoda</taxon>
        <taxon>Hexapoda</taxon>
        <taxon>Insecta</taxon>
        <taxon>Pterygota</taxon>
        <taxon>Neoptera</taxon>
        <taxon>Endopterygota</taxon>
        <taxon>Lepidoptera</taxon>
        <taxon>Glossata</taxon>
        <taxon>Ditrysia</taxon>
        <taxon>Noctuoidea</taxon>
        <taxon>Noctuidae</taxon>
        <taxon>Noctuinae</taxon>
        <taxon>Hadenini</taxon>
        <taxon>Mythimna</taxon>
    </lineage>
</organism>
<gene>
    <name evidence="1" type="ORF">PYW08_001941</name>
</gene>
<evidence type="ECO:0000313" key="2">
    <source>
        <dbReference type="Proteomes" id="UP001231649"/>
    </source>
</evidence>